<dbReference type="SMART" id="SM00408">
    <property type="entry name" value="IGc2"/>
    <property type="match status" value="3"/>
</dbReference>
<organism evidence="4 5">
    <name type="scientific">Porites lobata</name>
    <dbReference type="NCBI Taxonomy" id="104759"/>
    <lineage>
        <taxon>Eukaryota</taxon>
        <taxon>Metazoa</taxon>
        <taxon>Cnidaria</taxon>
        <taxon>Anthozoa</taxon>
        <taxon>Hexacorallia</taxon>
        <taxon>Scleractinia</taxon>
        <taxon>Fungiina</taxon>
        <taxon>Poritidae</taxon>
        <taxon>Porites</taxon>
    </lineage>
</organism>
<dbReference type="InterPro" id="IPR013151">
    <property type="entry name" value="Immunoglobulin_dom"/>
</dbReference>
<evidence type="ECO:0000259" key="3">
    <source>
        <dbReference type="PROSITE" id="PS50835"/>
    </source>
</evidence>
<dbReference type="InterPro" id="IPR003598">
    <property type="entry name" value="Ig_sub2"/>
</dbReference>
<feature type="chain" id="PRO_5045390914" description="Ig-like domain-containing protein" evidence="2">
    <location>
        <begin position="27"/>
        <end position="459"/>
    </location>
</feature>
<reference evidence="4 5" key="1">
    <citation type="submission" date="2022-05" db="EMBL/GenBank/DDBJ databases">
        <authorList>
            <consortium name="Genoscope - CEA"/>
            <person name="William W."/>
        </authorList>
    </citation>
    <scope>NUCLEOTIDE SEQUENCE [LARGE SCALE GENOMIC DNA]</scope>
</reference>
<dbReference type="InterPro" id="IPR013098">
    <property type="entry name" value="Ig_I-set"/>
</dbReference>
<proteinExistence type="predicted"/>
<dbReference type="Gene3D" id="2.60.40.10">
    <property type="entry name" value="Immunoglobulins"/>
    <property type="match status" value="3"/>
</dbReference>
<dbReference type="InterPro" id="IPR007110">
    <property type="entry name" value="Ig-like_dom"/>
</dbReference>
<dbReference type="PANTHER" id="PTHR19890">
    <property type="entry name" value="FIBROBLAST GROWTH FACTOR RECEPTOR"/>
    <property type="match status" value="1"/>
</dbReference>
<evidence type="ECO:0000256" key="2">
    <source>
        <dbReference type="SAM" id="SignalP"/>
    </source>
</evidence>
<dbReference type="Pfam" id="PF13927">
    <property type="entry name" value="Ig_3"/>
    <property type="match status" value="1"/>
</dbReference>
<evidence type="ECO:0000256" key="1">
    <source>
        <dbReference type="SAM" id="Phobius"/>
    </source>
</evidence>
<dbReference type="PROSITE" id="PS50835">
    <property type="entry name" value="IG_LIKE"/>
    <property type="match status" value="3"/>
</dbReference>
<feature type="transmembrane region" description="Helical" evidence="1">
    <location>
        <begin position="395"/>
        <end position="419"/>
    </location>
</feature>
<dbReference type="SMART" id="SM00409">
    <property type="entry name" value="IG"/>
    <property type="match status" value="3"/>
</dbReference>
<feature type="signal peptide" evidence="2">
    <location>
        <begin position="1"/>
        <end position="26"/>
    </location>
</feature>
<sequence>MTCLHRYSLDSTFIFLVICGSIGLSAQQSGEEAFGFYWSSFAGEHIALPKHPTVQSRTNITGEKPQFLYLDSMRKTKKEFIRGDKLDLTCEAIGKPTPIVTWYKDGKIYERSHDGQRPGPYDYQLAFNGLKIADSGSYMCNVSNKLGFLTFTYNLTVQDLIRSQPNILIIWEQKSPLYVGENVEISCTIVTFDPNTKYHWYYSDTNIPNEENLGVLIDPRLYEQPAFNGGNQEMAHVEFTLTLQNVTIDQSGLYGCQAENRIGYESRQTILTVTHRSIIIPPVFADTLARTLTEWSVGHSVMLKCKAEGAAPLKYTWLKEGKILRARILDPYLNTSIWYLKLKDLVPGDAGEYTCIVSNPYGSINHTYSVRVQDNPLDSKDTVRKSYDPVIMDKVSWILLGVSIAVIVAMVTAFAWLCMKMWKLKMSSRANARGSRHDIASLRARYDVQNEYVVVPNFN</sequence>
<dbReference type="InterPro" id="IPR003599">
    <property type="entry name" value="Ig_sub"/>
</dbReference>
<dbReference type="EMBL" id="CALNXK010000030">
    <property type="protein sequence ID" value="CAH3117006.1"/>
    <property type="molecule type" value="Genomic_DNA"/>
</dbReference>
<dbReference type="SUPFAM" id="SSF48726">
    <property type="entry name" value="Immunoglobulin"/>
    <property type="match status" value="3"/>
</dbReference>
<dbReference type="Pfam" id="PF07679">
    <property type="entry name" value="I-set"/>
    <property type="match status" value="1"/>
</dbReference>
<keyword evidence="5" id="KW-1185">Reference proteome</keyword>
<dbReference type="InterPro" id="IPR036179">
    <property type="entry name" value="Ig-like_dom_sf"/>
</dbReference>
<comment type="caution">
    <text evidence="4">The sequence shown here is derived from an EMBL/GenBank/DDBJ whole genome shotgun (WGS) entry which is preliminary data.</text>
</comment>
<dbReference type="InterPro" id="IPR052615">
    <property type="entry name" value="FGFRL"/>
</dbReference>
<gene>
    <name evidence="4" type="ORF">PLOB_00025474</name>
</gene>
<feature type="domain" description="Ig-like" evidence="3">
    <location>
        <begin position="281"/>
        <end position="373"/>
    </location>
</feature>
<evidence type="ECO:0000313" key="4">
    <source>
        <dbReference type="EMBL" id="CAH3117006.1"/>
    </source>
</evidence>
<feature type="domain" description="Ig-like" evidence="3">
    <location>
        <begin position="65"/>
        <end position="156"/>
    </location>
</feature>
<dbReference type="InterPro" id="IPR013783">
    <property type="entry name" value="Ig-like_fold"/>
</dbReference>
<dbReference type="Pfam" id="PF00047">
    <property type="entry name" value="ig"/>
    <property type="match status" value="1"/>
</dbReference>
<keyword evidence="1" id="KW-1133">Transmembrane helix</keyword>
<evidence type="ECO:0000313" key="5">
    <source>
        <dbReference type="Proteomes" id="UP001159405"/>
    </source>
</evidence>
<keyword evidence="1" id="KW-0472">Membrane</keyword>
<accession>A0ABN8NTT7</accession>
<name>A0ABN8NTT7_9CNID</name>
<protein>
    <recommendedName>
        <fullName evidence="3">Ig-like domain-containing protein</fullName>
    </recommendedName>
</protein>
<dbReference type="PANTHER" id="PTHR19890:SF10">
    <property type="entry name" value="FIBROBLAST GROWTH FACTOR RECEPTOR-LIKE 1"/>
    <property type="match status" value="1"/>
</dbReference>
<keyword evidence="1" id="KW-0812">Transmembrane</keyword>
<dbReference type="Proteomes" id="UP001159405">
    <property type="component" value="Unassembled WGS sequence"/>
</dbReference>
<keyword evidence="2" id="KW-0732">Signal</keyword>
<feature type="domain" description="Ig-like" evidence="3">
    <location>
        <begin position="165"/>
        <end position="274"/>
    </location>
</feature>